<dbReference type="Proteomes" id="UP000054279">
    <property type="component" value="Unassembled WGS sequence"/>
</dbReference>
<proteinExistence type="predicted"/>
<accession>A0A0C9VUZ2</accession>
<protein>
    <submittedName>
        <fullName evidence="2">Uncharacterized protein</fullName>
    </submittedName>
</protein>
<keyword evidence="3" id="KW-1185">Reference proteome</keyword>
<sequence>MLEIFGSYHEVYPGDDDDDDDDDDDNDNDDDDEEEEEGPTDRLMVYGVFTSIPDTKEGKSELKRSIRMMEQLRSRDLDLEGVQSAAEENKKFFDHAFWIRQ</sequence>
<feature type="compositionally biased region" description="Acidic residues" evidence="1">
    <location>
        <begin position="13"/>
        <end position="38"/>
    </location>
</feature>
<feature type="region of interest" description="Disordered" evidence="1">
    <location>
        <begin position="1"/>
        <end position="42"/>
    </location>
</feature>
<dbReference type="EMBL" id="KN837130">
    <property type="protein sequence ID" value="KIJ42370.1"/>
    <property type="molecule type" value="Genomic_DNA"/>
</dbReference>
<dbReference type="HOGENOM" id="CLU_2293511_0_0_1"/>
<organism evidence="2 3">
    <name type="scientific">Sphaerobolus stellatus (strain SS14)</name>
    <dbReference type="NCBI Taxonomy" id="990650"/>
    <lineage>
        <taxon>Eukaryota</taxon>
        <taxon>Fungi</taxon>
        <taxon>Dikarya</taxon>
        <taxon>Basidiomycota</taxon>
        <taxon>Agaricomycotina</taxon>
        <taxon>Agaricomycetes</taxon>
        <taxon>Phallomycetidae</taxon>
        <taxon>Geastrales</taxon>
        <taxon>Sphaerobolaceae</taxon>
        <taxon>Sphaerobolus</taxon>
    </lineage>
</organism>
<evidence type="ECO:0000256" key="1">
    <source>
        <dbReference type="SAM" id="MobiDB-lite"/>
    </source>
</evidence>
<gene>
    <name evidence="2" type="ORF">M422DRAFT_254444</name>
</gene>
<reference evidence="2 3" key="1">
    <citation type="submission" date="2014-06" db="EMBL/GenBank/DDBJ databases">
        <title>Evolutionary Origins and Diversification of the Mycorrhizal Mutualists.</title>
        <authorList>
            <consortium name="DOE Joint Genome Institute"/>
            <consortium name="Mycorrhizal Genomics Consortium"/>
            <person name="Kohler A."/>
            <person name="Kuo A."/>
            <person name="Nagy L.G."/>
            <person name="Floudas D."/>
            <person name="Copeland A."/>
            <person name="Barry K.W."/>
            <person name="Cichocki N."/>
            <person name="Veneault-Fourrey C."/>
            <person name="LaButti K."/>
            <person name="Lindquist E.A."/>
            <person name="Lipzen A."/>
            <person name="Lundell T."/>
            <person name="Morin E."/>
            <person name="Murat C."/>
            <person name="Riley R."/>
            <person name="Ohm R."/>
            <person name="Sun H."/>
            <person name="Tunlid A."/>
            <person name="Henrissat B."/>
            <person name="Grigoriev I.V."/>
            <person name="Hibbett D.S."/>
            <person name="Martin F."/>
        </authorList>
    </citation>
    <scope>NUCLEOTIDE SEQUENCE [LARGE SCALE GENOMIC DNA]</scope>
    <source>
        <strain evidence="2 3">SS14</strain>
    </source>
</reference>
<evidence type="ECO:0000313" key="2">
    <source>
        <dbReference type="EMBL" id="KIJ42370.1"/>
    </source>
</evidence>
<evidence type="ECO:0000313" key="3">
    <source>
        <dbReference type="Proteomes" id="UP000054279"/>
    </source>
</evidence>
<dbReference type="AlphaFoldDB" id="A0A0C9VUZ2"/>
<name>A0A0C9VUZ2_SPHS4</name>